<evidence type="ECO:0000313" key="4">
    <source>
        <dbReference type="Proteomes" id="UP000004491"/>
    </source>
</evidence>
<protein>
    <recommendedName>
        <fullName evidence="5">Chromosome partition protein Smc</fullName>
    </recommendedName>
</protein>
<dbReference type="PATRIC" id="fig|1048808.3.peg.351"/>
<feature type="transmembrane region" description="Helical" evidence="2">
    <location>
        <begin position="30"/>
        <end position="47"/>
    </location>
</feature>
<dbReference type="AlphaFoldDB" id="G2D9W8"/>
<reference evidence="3" key="1">
    <citation type="journal article" date="2011" name="ISME J.">
        <title>The endosymbionts of the deep-sea tubeworms Riftia pachyptila and Tevnia jerichonana share an identical physiology as revealed by proteogenomic analyses.</title>
        <authorList>
            <person name="Gardebrecht A."/>
            <person name="Markert S."/>
            <person name="Felbeck H."/>
            <person name="Thuermer A."/>
            <person name="Albrecht D."/>
            <person name="Wollherr A."/>
            <person name="Kabisch J."/>
            <person name="Lehmann R."/>
            <person name="Daniel R."/>
            <person name="Liesegang H."/>
            <person name="Hecker M."/>
            <person name="Sievert S.M."/>
            <person name="Schweder T."/>
        </authorList>
    </citation>
    <scope>NUCLEOTIDE SEQUENCE [LARGE SCALE GENOMIC DNA]</scope>
</reference>
<comment type="caution">
    <text evidence="3">The sequence shown here is derived from an EMBL/GenBank/DDBJ whole genome shotgun (WGS) entry which is preliminary data.</text>
</comment>
<keyword evidence="2" id="KW-0812">Transmembrane</keyword>
<dbReference type="EMBL" id="AFOC01000006">
    <property type="protein sequence ID" value="EGV52571.1"/>
    <property type="molecule type" value="Genomic_DNA"/>
</dbReference>
<organism evidence="3 4">
    <name type="scientific">endosymbiont of Riftia pachyptila</name>
    <name type="common">vent Ph05</name>
    <dbReference type="NCBI Taxonomy" id="1048808"/>
    <lineage>
        <taxon>Bacteria</taxon>
        <taxon>Pseudomonadati</taxon>
        <taxon>Pseudomonadota</taxon>
        <taxon>Gammaproteobacteria</taxon>
        <taxon>sulfur-oxidizing symbionts</taxon>
    </lineage>
</organism>
<keyword evidence="4" id="KW-1185">Reference proteome</keyword>
<sequence>MMMDDGFIDLRLNRHAGEADEGFWPSFTDIMTVIMMIFLLAMVVLLIRNMELLEQLRTSIASEQEAMELVRSTGAENETLEDQLIAREHEISMLRLQLMRMEELQEQQEAAIASQRHQIGDLGREREGLETQLKQLGFERDDLNIRLERQVDLTKLQQAQMARQQTQINQQQSQLEQLLRDIQNLNEDMGRLSSRHSETLTEMENLRSAYADQGKALQQARSSDLLGQQELENLQTKFANLRIKYDRLVRPARTATGKYVVEVRYSKQDGNPLIDLKLPEQSHFRTISNEELEASLDEIKGAKGDKLYIKVIIPKNSGLSYNEAWGFTTRLHRKYDYYFQQEAKQQRIIEDEQPQTE</sequence>
<keyword evidence="2" id="KW-1133">Transmembrane helix</keyword>
<evidence type="ECO:0000256" key="2">
    <source>
        <dbReference type="SAM" id="Phobius"/>
    </source>
</evidence>
<proteinExistence type="predicted"/>
<accession>G2D9W8</accession>
<keyword evidence="1" id="KW-0175">Coiled coil</keyword>
<evidence type="ECO:0000256" key="1">
    <source>
        <dbReference type="SAM" id="Coils"/>
    </source>
</evidence>
<dbReference type="Proteomes" id="UP000004491">
    <property type="component" value="Unassembled WGS sequence"/>
</dbReference>
<keyword evidence="2" id="KW-0472">Membrane</keyword>
<feature type="coiled-coil region" evidence="1">
    <location>
        <begin position="161"/>
        <end position="195"/>
    </location>
</feature>
<evidence type="ECO:0000313" key="3">
    <source>
        <dbReference type="EMBL" id="EGV52571.1"/>
    </source>
</evidence>
<evidence type="ECO:0008006" key="5">
    <source>
        <dbReference type="Google" id="ProtNLM"/>
    </source>
</evidence>
<name>G2D9W8_9GAMM</name>
<gene>
    <name evidence="3" type="ORF">Rifp1Sym_af00170</name>
</gene>